<sequence length="180" mass="21606">MHYPKAYIDFLLYFHTDRDYFECHEVLEEHWKTTPRKEEDHYWVALIQIAVGLYHERRGNRLGARRMLSSSLRIIKNDPVALKMLGLDTPQLMQMINERLIQMEQSEPFSDMDLPIQDPRLLQDCQTACKEKQLVWCAPSMLDREELVHKHSRRDRSDVIAERALQLRKRRETKQTPPEY</sequence>
<dbReference type="EMBL" id="JBCITK010000001">
    <property type="protein sequence ID" value="MEN0643367.1"/>
    <property type="molecule type" value="Genomic_DNA"/>
</dbReference>
<accession>A0ABU9VIA7</accession>
<proteinExistence type="predicted"/>
<organism evidence="1 2">
    <name type="scientific">Alkalicoccobacillus gibsonii</name>
    <dbReference type="NCBI Taxonomy" id="79881"/>
    <lineage>
        <taxon>Bacteria</taxon>
        <taxon>Bacillati</taxon>
        <taxon>Bacillota</taxon>
        <taxon>Bacilli</taxon>
        <taxon>Bacillales</taxon>
        <taxon>Bacillaceae</taxon>
        <taxon>Alkalicoccobacillus</taxon>
    </lineage>
</organism>
<dbReference type="Pfam" id="PF03745">
    <property type="entry name" value="DUF309"/>
    <property type="match status" value="1"/>
</dbReference>
<protein>
    <submittedName>
        <fullName evidence="1">DUF309 domain-containing protein</fullName>
    </submittedName>
</protein>
<dbReference type="PANTHER" id="PTHR34796">
    <property type="entry name" value="EXPRESSED PROTEIN"/>
    <property type="match status" value="1"/>
</dbReference>
<dbReference type="SUPFAM" id="SSF140663">
    <property type="entry name" value="TTHA0068-like"/>
    <property type="match status" value="1"/>
</dbReference>
<evidence type="ECO:0000313" key="2">
    <source>
        <dbReference type="Proteomes" id="UP001418796"/>
    </source>
</evidence>
<evidence type="ECO:0000313" key="1">
    <source>
        <dbReference type="EMBL" id="MEN0643367.1"/>
    </source>
</evidence>
<dbReference type="RefSeq" id="WP_343130305.1">
    <property type="nucleotide sequence ID" value="NZ_JBCITK010000001.1"/>
</dbReference>
<name>A0ABU9VIA7_9BACI</name>
<gene>
    <name evidence="1" type="ORF">MKY91_09450</name>
</gene>
<comment type="caution">
    <text evidence="1">The sequence shown here is derived from an EMBL/GenBank/DDBJ whole genome shotgun (WGS) entry which is preliminary data.</text>
</comment>
<dbReference type="Gene3D" id="1.10.3450.10">
    <property type="entry name" value="TTHA0068-like"/>
    <property type="match status" value="1"/>
</dbReference>
<keyword evidence="2" id="KW-1185">Reference proteome</keyword>
<dbReference type="PANTHER" id="PTHR34796:SF1">
    <property type="entry name" value="EXPRESSED PROTEIN"/>
    <property type="match status" value="1"/>
</dbReference>
<dbReference type="InterPro" id="IPR023203">
    <property type="entry name" value="TTHA0068_sf"/>
</dbReference>
<dbReference type="Proteomes" id="UP001418796">
    <property type="component" value="Unassembled WGS sequence"/>
</dbReference>
<dbReference type="InterPro" id="IPR005500">
    <property type="entry name" value="DUF309"/>
</dbReference>
<reference evidence="1 2" key="1">
    <citation type="submission" date="2024-03" db="EMBL/GenBank/DDBJ databases">
        <title>Bacilli Hybrid Assemblies.</title>
        <authorList>
            <person name="Kovac J."/>
        </authorList>
    </citation>
    <scope>NUCLEOTIDE SEQUENCE [LARGE SCALE GENOMIC DNA]</scope>
    <source>
        <strain evidence="1 2">FSL R7-0666</strain>
    </source>
</reference>